<gene>
    <name evidence="9" type="ORF">BIY22_18865</name>
</gene>
<feature type="transmembrane region" description="Helical" evidence="8">
    <location>
        <begin position="247"/>
        <end position="264"/>
    </location>
</feature>
<dbReference type="STRING" id="1381081.BIY22_18865"/>
<dbReference type="Pfam" id="PF00953">
    <property type="entry name" value="Glycos_transf_4"/>
    <property type="match status" value="1"/>
</dbReference>
<protein>
    <recommendedName>
        <fullName evidence="11">Undecaprenyl-phosphate alpha-N-acetylglucosaminyl 1-phosphate transferase</fullName>
    </recommendedName>
</protein>
<dbReference type="GO" id="GO:0046872">
    <property type="term" value="F:metal ion binding"/>
    <property type="evidence" value="ECO:0007669"/>
    <property type="project" value="UniProtKB-KW"/>
</dbReference>
<dbReference type="GO" id="GO:0005886">
    <property type="term" value="C:plasma membrane"/>
    <property type="evidence" value="ECO:0007669"/>
    <property type="project" value="UniProtKB-SubCell"/>
</dbReference>
<dbReference type="PANTHER" id="PTHR22926">
    <property type="entry name" value="PHOSPHO-N-ACETYLMURAMOYL-PENTAPEPTIDE-TRANSFERASE"/>
    <property type="match status" value="1"/>
</dbReference>
<dbReference type="EMBL" id="MJMJ01000011">
    <property type="protein sequence ID" value="OLQ90960.1"/>
    <property type="molecule type" value="Genomic_DNA"/>
</dbReference>
<feature type="transmembrane region" description="Helical" evidence="8">
    <location>
        <begin position="181"/>
        <end position="201"/>
    </location>
</feature>
<feature type="binding site" evidence="7">
    <location>
        <position position="212"/>
    </location>
    <ligand>
        <name>Mg(2+)</name>
        <dbReference type="ChEBI" id="CHEBI:18420"/>
    </ligand>
</feature>
<feature type="transmembrane region" description="Helical" evidence="8">
    <location>
        <begin position="44"/>
        <end position="62"/>
    </location>
</feature>
<keyword evidence="2" id="KW-1003">Cell membrane</keyword>
<dbReference type="Proteomes" id="UP000186313">
    <property type="component" value="Unassembled WGS sequence"/>
</dbReference>
<name>A0A1Q9HKM9_9VIBR</name>
<proteinExistence type="predicted"/>
<feature type="transmembrane region" description="Helical" evidence="8">
    <location>
        <begin position="318"/>
        <end position="337"/>
    </location>
</feature>
<feature type="transmembrane region" description="Helical" evidence="8">
    <location>
        <begin position="68"/>
        <end position="84"/>
    </location>
</feature>
<reference evidence="9 10" key="1">
    <citation type="submission" date="2016-09" db="EMBL/GenBank/DDBJ databases">
        <title>Genomic Taxonomy of the Vibrionaceae.</title>
        <authorList>
            <person name="Gonzalez-Castillo A."/>
            <person name="Gomez-Gil B."/>
            <person name="Enciso-Ibarra K."/>
        </authorList>
    </citation>
    <scope>NUCLEOTIDE SEQUENCE [LARGE SCALE GENOMIC DNA]</scope>
    <source>
        <strain evidence="9 10">CAIM 703</strain>
    </source>
</reference>
<dbReference type="GO" id="GO:0009103">
    <property type="term" value="P:lipopolysaccharide biosynthetic process"/>
    <property type="evidence" value="ECO:0007669"/>
    <property type="project" value="TreeGrafter"/>
</dbReference>
<dbReference type="CDD" id="cd06853">
    <property type="entry name" value="GT_WecA_like"/>
    <property type="match status" value="1"/>
</dbReference>
<keyword evidence="3" id="KW-0808">Transferase</keyword>
<evidence type="ECO:0000256" key="7">
    <source>
        <dbReference type="PIRSR" id="PIRSR600715-1"/>
    </source>
</evidence>
<keyword evidence="7" id="KW-0479">Metal-binding</keyword>
<evidence type="ECO:0000256" key="8">
    <source>
        <dbReference type="SAM" id="Phobius"/>
    </source>
</evidence>
<evidence type="ECO:0000313" key="10">
    <source>
        <dbReference type="Proteomes" id="UP000186313"/>
    </source>
</evidence>
<comment type="subcellular location">
    <subcellularLocation>
        <location evidence="1">Cell membrane</location>
        <topology evidence="1">Multi-pass membrane protein</topology>
    </subcellularLocation>
</comment>
<evidence type="ECO:0000256" key="5">
    <source>
        <dbReference type="ARBA" id="ARBA00022989"/>
    </source>
</evidence>
<feature type="transmembrane region" description="Helical" evidence="8">
    <location>
        <begin position="208"/>
        <end position="227"/>
    </location>
</feature>
<sequence>MLIDVMFTFLSSLVTLFALRKLAHDYKWLDSPCSRKLHQGDIPLVGGVSVFAGVLVLTWVRPDMLAKQYQFICLALAFLAIGFFDDKYQLSAKFRLILMIALSYWIVVIEKVTLFYLGSLIGDGDTALTPTLAMLFTIAAIIASVTAFNMIDGLDGLLGVLSSVSLFSLFIVFHLAALESYALFCAGFIIAMLPYIACNVFSQQKHRVFMGDAGSALVGFTIVWLLLFATQPNRIVGSSNGVIKPVYVLWFIAIPLMDMVLVILKRAVRRQSLTCADRTHIHHLLLECGLSAKKVLLLLTGVSLCLAGVGLWCHFSATPQFVCLVVFVITFLFYSLANTTLEKHLSFRKAELGMV</sequence>
<evidence type="ECO:0000256" key="3">
    <source>
        <dbReference type="ARBA" id="ARBA00022679"/>
    </source>
</evidence>
<feature type="binding site" evidence="7">
    <location>
        <position position="149"/>
    </location>
    <ligand>
        <name>Mg(2+)</name>
        <dbReference type="ChEBI" id="CHEBI:18420"/>
    </ligand>
</feature>
<dbReference type="RefSeq" id="WP_075707231.1">
    <property type="nucleotide sequence ID" value="NZ_MJMJ01000011.1"/>
</dbReference>
<feature type="transmembrane region" description="Helical" evidence="8">
    <location>
        <begin position="127"/>
        <end position="149"/>
    </location>
</feature>
<feature type="transmembrane region" description="Helical" evidence="8">
    <location>
        <begin position="6"/>
        <end position="23"/>
    </location>
</feature>
<accession>A0A1Q9HKM9</accession>
<evidence type="ECO:0000256" key="2">
    <source>
        <dbReference type="ARBA" id="ARBA00022475"/>
    </source>
</evidence>
<dbReference type="GO" id="GO:0071555">
    <property type="term" value="P:cell wall organization"/>
    <property type="evidence" value="ECO:0007669"/>
    <property type="project" value="TreeGrafter"/>
</dbReference>
<evidence type="ECO:0000256" key="6">
    <source>
        <dbReference type="ARBA" id="ARBA00023136"/>
    </source>
</evidence>
<keyword evidence="5 8" id="KW-1133">Transmembrane helix</keyword>
<keyword evidence="4 8" id="KW-0812">Transmembrane</keyword>
<evidence type="ECO:0000256" key="1">
    <source>
        <dbReference type="ARBA" id="ARBA00004651"/>
    </source>
</evidence>
<evidence type="ECO:0000313" key="9">
    <source>
        <dbReference type="EMBL" id="OLQ90960.1"/>
    </source>
</evidence>
<dbReference type="AlphaFoldDB" id="A0A1Q9HKM9"/>
<dbReference type="GO" id="GO:0016780">
    <property type="term" value="F:phosphotransferase activity, for other substituted phosphate groups"/>
    <property type="evidence" value="ECO:0007669"/>
    <property type="project" value="InterPro"/>
</dbReference>
<feature type="transmembrane region" description="Helical" evidence="8">
    <location>
        <begin position="96"/>
        <end position="121"/>
    </location>
</feature>
<comment type="caution">
    <text evidence="9">The sequence shown here is derived from an EMBL/GenBank/DDBJ whole genome shotgun (WGS) entry which is preliminary data.</text>
</comment>
<dbReference type="OrthoDB" id="9783652at2"/>
<dbReference type="PANTHER" id="PTHR22926:SF3">
    <property type="entry name" value="UNDECAPRENYL-PHOSPHATE ALPHA-N-ACETYLGLUCOSAMINYL 1-PHOSPHATE TRANSFERASE"/>
    <property type="match status" value="1"/>
</dbReference>
<keyword evidence="6 8" id="KW-0472">Membrane</keyword>
<dbReference type="GO" id="GO:0044038">
    <property type="term" value="P:cell wall macromolecule biosynthetic process"/>
    <property type="evidence" value="ECO:0007669"/>
    <property type="project" value="TreeGrafter"/>
</dbReference>
<evidence type="ECO:0000256" key="4">
    <source>
        <dbReference type="ARBA" id="ARBA00022692"/>
    </source>
</evidence>
<evidence type="ECO:0008006" key="11">
    <source>
        <dbReference type="Google" id="ProtNLM"/>
    </source>
</evidence>
<dbReference type="InterPro" id="IPR000715">
    <property type="entry name" value="Glycosyl_transferase_4"/>
</dbReference>
<feature type="transmembrane region" description="Helical" evidence="8">
    <location>
        <begin position="156"/>
        <end position="175"/>
    </location>
</feature>
<comment type="cofactor">
    <cofactor evidence="7">
        <name>Mg(2+)</name>
        <dbReference type="ChEBI" id="CHEBI:18420"/>
    </cofactor>
</comment>
<keyword evidence="7" id="KW-0460">Magnesium</keyword>
<feature type="transmembrane region" description="Helical" evidence="8">
    <location>
        <begin position="295"/>
        <end position="312"/>
    </location>
</feature>
<organism evidence="9 10">
    <name type="scientific">Vibrio panuliri</name>
    <dbReference type="NCBI Taxonomy" id="1381081"/>
    <lineage>
        <taxon>Bacteria</taxon>
        <taxon>Pseudomonadati</taxon>
        <taxon>Pseudomonadota</taxon>
        <taxon>Gammaproteobacteria</taxon>
        <taxon>Vibrionales</taxon>
        <taxon>Vibrionaceae</taxon>
        <taxon>Vibrio</taxon>
    </lineage>
</organism>